<comment type="caution">
    <text evidence="1">The sequence shown here is derived from an EMBL/GenBank/DDBJ whole genome shotgun (WGS) entry which is preliminary data.</text>
</comment>
<sequence>LAPQKILSCDETSLTLGCSWSCLTKYSLFQRVHRCRWCTYRMIIFTTSSPCWSSMGCFISVGRFARRKRPQPSGLLPHRGTGRIPLTPSSLGSHVTLSECFDLDLPDPHRLCFYDLNLSRFVYRSP</sequence>
<protein>
    <submittedName>
        <fullName evidence="1">Uncharacterized protein</fullName>
    </submittedName>
</protein>
<evidence type="ECO:0000313" key="1">
    <source>
        <dbReference type="EMBL" id="KRZ66802.1"/>
    </source>
</evidence>
<organism evidence="1 2">
    <name type="scientific">Trichinella papuae</name>
    <dbReference type="NCBI Taxonomy" id="268474"/>
    <lineage>
        <taxon>Eukaryota</taxon>
        <taxon>Metazoa</taxon>
        <taxon>Ecdysozoa</taxon>
        <taxon>Nematoda</taxon>
        <taxon>Enoplea</taxon>
        <taxon>Dorylaimia</taxon>
        <taxon>Trichinellida</taxon>
        <taxon>Trichinellidae</taxon>
        <taxon>Trichinella</taxon>
    </lineage>
</organism>
<dbReference type="AlphaFoldDB" id="A0A0V1M5Y1"/>
<dbReference type="EMBL" id="JYDO01000223">
    <property type="protein sequence ID" value="KRZ66802.1"/>
    <property type="molecule type" value="Genomic_DNA"/>
</dbReference>
<gene>
    <name evidence="1" type="ORF">T10_2815</name>
</gene>
<proteinExistence type="predicted"/>
<name>A0A0V1M5Y1_9BILA</name>
<evidence type="ECO:0000313" key="2">
    <source>
        <dbReference type="Proteomes" id="UP000054843"/>
    </source>
</evidence>
<dbReference type="Proteomes" id="UP000054843">
    <property type="component" value="Unassembled WGS sequence"/>
</dbReference>
<accession>A0A0V1M5Y1</accession>
<keyword evidence="2" id="KW-1185">Reference proteome</keyword>
<reference evidence="1 2" key="1">
    <citation type="submission" date="2015-01" db="EMBL/GenBank/DDBJ databases">
        <title>Evolution of Trichinella species and genotypes.</title>
        <authorList>
            <person name="Korhonen P.K."/>
            <person name="Edoardo P."/>
            <person name="Giuseppe L.R."/>
            <person name="Gasser R.B."/>
        </authorList>
    </citation>
    <scope>NUCLEOTIDE SEQUENCE [LARGE SCALE GENOMIC DNA]</scope>
    <source>
        <strain evidence="1">ISS1980</strain>
    </source>
</reference>
<feature type="non-terminal residue" evidence="1">
    <location>
        <position position="1"/>
    </location>
</feature>